<keyword evidence="3" id="KW-0808">Transferase</keyword>
<dbReference type="HOGENOM" id="CLU_005027_4_2_1"/>
<evidence type="ECO:0000256" key="1">
    <source>
        <dbReference type="SAM" id="Phobius"/>
    </source>
</evidence>
<evidence type="ECO:0000259" key="2">
    <source>
        <dbReference type="SMART" id="SM00672"/>
    </source>
</evidence>
<dbReference type="Proteomes" id="UP000016935">
    <property type="component" value="Unassembled WGS sequence"/>
</dbReference>
<proteinExistence type="predicted"/>
<dbReference type="InterPro" id="IPR051091">
    <property type="entry name" value="O-Glucosyltr/Glycosyltrsf_90"/>
</dbReference>
<gene>
    <name evidence="3" type="ORF">SETTUDRAFT_91742</name>
</gene>
<keyword evidence="1" id="KW-0812">Transmembrane</keyword>
<reference evidence="3 4" key="1">
    <citation type="journal article" date="2012" name="PLoS Pathog.">
        <title>Diverse lifestyles and strategies of plant pathogenesis encoded in the genomes of eighteen Dothideomycetes fungi.</title>
        <authorList>
            <person name="Ohm R.A."/>
            <person name="Feau N."/>
            <person name="Henrissat B."/>
            <person name="Schoch C.L."/>
            <person name="Horwitz B.A."/>
            <person name="Barry K.W."/>
            <person name="Condon B.J."/>
            <person name="Copeland A.C."/>
            <person name="Dhillon B."/>
            <person name="Glaser F."/>
            <person name="Hesse C.N."/>
            <person name="Kosti I."/>
            <person name="LaButti K."/>
            <person name="Lindquist E.A."/>
            <person name="Lucas S."/>
            <person name="Salamov A.A."/>
            <person name="Bradshaw R.E."/>
            <person name="Ciuffetti L."/>
            <person name="Hamelin R.C."/>
            <person name="Kema G.H.J."/>
            <person name="Lawrence C."/>
            <person name="Scott J.A."/>
            <person name="Spatafora J.W."/>
            <person name="Turgeon B.G."/>
            <person name="de Wit P.J.G.M."/>
            <person name="Zhong S."/>
            <person name="Goodwin S.B."/>
            <person name="Grigoriev I.V."/>
        </authorList>
    </citation>
    <scope>NUCLEOTIDE SEQUENCE [LARGE SCALE GENOMIC DNA]</scope>
    <source>
        <strain evidence="4">28A</strain>
    </source>
</reference>
<dbReference type="InterPro" id="IPR006598">
    <property type="entry name" value="CAP10"/>
</dbReference>
<dbReference type="AlphaFoldDB" id="R0K8T5"/>
<dbReference type="SMART" id="SM00672">
    <property type="entry name" value="CAP10"/>
    <property type="match status" value="1"/>
</dbReference>
<dbReference type="GeneID" id="19405929"/>
<feature type="domain" description="Glycosyl transferase CAP10" evidence="2">
    <location>
        <begin position="313"/>
        <end position="614"/>
    </location>
</feature>
<organism evidence="3 4">
    <name type="scientific">Exserohilum turcicum (strain 28A)</name>
    <name type="common">Northern leaf blight fungus</name>
    <name type="synonym">Setosphaeria turcica</name>
    <dbReference type="NCBI Taxonomy" id="671987"/>
    <lineage>
        <taxon>Eukaryota</taxon>
        <taxon>Fungi</taxon>
        <taxon>Dikarya</taxon>
        <taxon>Ascomycota</taxon>
        <taxon>Pezizomycotina</taxon>
        <taxon>Dothideomycetes</taxon>
        <taxon>Pleosporomycetidae</taxon>
        <taxon>Pleosporales</taxon>
        <taxon>Pleosporineae</taxon>
        <taxon>Pleosporaceae</taxon>
        <taxon>Exserohilum</taxon>
    </lineage>
</organism>
<dbReference type="GO" id="GO:0016740">
    <property type="term" value="F:transferase activity"/>
    <property type="evidence" value="ECO:0007669"/>
    <property type="project" value="UniProtKB-KW"/>
</dbReference>
<dbReference type="PANTHER" id="PTHR12203">
    <property type="entry name" value="KDEL LYS-ASP-GLU-LEU CONTAINING - RELATED"/>
    <property type="match status" value="1"/>
</dbReference>
<dbReference type="Pfam" id="PF05686">
    <property type="entry name" value="Glyco_transf_90"/>
    <property type="match status" value="1"/>
</dbReference>
<keyword evidence="1" id="KW-0472">Membrane</keyword>
<keyword evidence="4" id="KW-1185">Reference proteome</keyword>
<dbReference type="RefSeq" id="XP_008027239.1">
    <property type="nucleotide sequence ID" value="XM_008029048.1"/>
</dbReference>
<accession>R0K8T5</accession>
<name>R0K8T5_EXST2</name>
<feature type="transmembrane region" description="Helical" evidence="1">
    <location>
        <begin position="12"/>
        <end position="34"/>
    </location>
</feature>
<evidence type="ECO:0000313" key="3">
    <source>
        <dbReference type="EMBL" id="EOA84657.1"/>
    </source>
</evidence>
<dbReference type="EMBL" id="KB908703">
    <property type="protein sequence ID" value="EOA84657.1"/>
    <property type="molecule type" value="Genomic_DNA"/>
</dbReference>
<dbReference type="PANTHER" id="PTHR12203:SF22">
    <property type="entry name" value="CAPSULE ASSOCIATED PROTEIN"/>
    <property type="match status" value="1"/>
</dbReference>
<protein>
    <submittedName>
        <fullName evidence="3">Glycosyltransferase family 90 protein</fullName>
    </submittedName>
</protein>
<evidence type="ECO:0000313" key="4">
    <source>
        <dbReference type="Proteomes" id="UP000016935"/>
    </source>
</evidence>
<keyword evidence="1" id="KW-1133">Transmembrane helix</keyword>
<dbReference type="OrthoDB" id="541052at2759"/>
<reference evidence="3 4" key="2">
    <citation type="journal article" date="2013" name="PLoS Genet.">
        <title>Comparative genome structure, secondary metabolite, and effector coding capacity across Cochliobolus pathogens.</title>
        <authorList>
            <person name="Condon B.J."/>
            <person name="Leng Y."/>
            <person name="Wu D."/>
            <person name="Bushley K.E."/>
            <person name="Ohm R.A."/>
            <person name="Otillar R."/>
            <person name="Martin J."/>
            <person name="Schackwitz W."/>
            <person name="Grimwood J."/>
            <person name="MohdZainudin N."/>
            <person name="Xue C."/>
            <person name="Wang R."/>
            <person name="Manning V.A."/>
            <person name="Dhillon B."/>
            <person name="Tu Z.J."/>
            <person name="Steffenson B.J."/>
            <person name="Salamov A."/>
            <person name="Sun H."/>
            <person name="Lowry S."/>
            <person name="LaButti K."/>
            <person name="Han J."/>
            <person name="Copeland A."/>
            <person name="Lindquist E."/>
            <person name="Barry K."/>
            <person name="Schmutz J."/>
            <person name="Baker S.E."/>
            <person name="Ciuffetti L.M."/>
            <person name="Grigoriev I.V."/>
            <person name="Zhong S."/>
            <person name="Turgeon B.G."/>
        </authorList>
    </citation>
    <scope>NUCLEOTIDE SEQUENCE [LARGE SCALE GENOMIC DNA]</scope>
    <source>
        <strain evidence="4">28A</strain>
    </source>
</reference>
<dbReference type="eggNOG" id="ENOG502R59M">
    <property type="taxonomic scope" value="Eukaryota"/>
</dbReference>
<sequence>MFRRHTRQIGLPGLTLFLTGLGILLLNISLLLLWHVHTPPHVASHSALHAPRPDALGAHPIDKLIADANEEFDELISKRATNLKSAAEAYRKRRGRHPPPGFDAWFDFAQKHDAMIVEGMFDQIYRDLDPFWGVSARSMRDFASHHEDRISVRNRTASMTQKRDQGTAKDRMDAWLGLVKSIEGLLPDLDMALNIMDESRVIVPWEDTRKYLESELETRNLLPNSEITSSYQGRSSWMEVSQEPPKVDWIGGGDSYWNTARVACAPHSPGRSQAPASNFIGPPPGITGHPEHSYEGYVQNWTYARDPCQQGHLQELHGTFIEPISIFPTRALVPIFSESKLQLNSDILIPPAAYLSERFNRGEYSDTNTDNGWSKKAAGVVWRGVASGGRNKKENWTRFHRHRFVSMLNGTYAENIETNPHVDLKAQTFMPQSYTTYRLAALQHMSLGVWLKQIVNVGFTELLCWPSTGRPTCPYTDPYFKIVDRIPMKEQFNYKMLPDIDGNSYSGRYLAFLRSTSVPIKATVYSEWHDDRLIPWLHFVPMDNSFVDLYGILDYFLGTGGGDGHRTGYGAHDKKAKNIGSSGQEWANRALRKEDMRIYTLRLLLEYARLCEEDRERLGFVGDVDAS</sequence>